<dbReference type="GO" id="GO:0046872">
    <property type="term" value="F:metal ion binding"/>
    <property type="evidence" value="ECO:0007669"/>
    <property type="project" value="UniProtKB-KW"/>
</dbReference>
<name>A0A937A8W6_9BACT</name>
<reference evidence="4" key="1">
    <citation type="submission" date="2021-01" db="EMBL/GenBank/DDBJ databases">
        <title>Marivirga sp. nov., isolated from intertidal surface sediments.</title>
        <authorList>
            <person name="Zhang M."/>
        </authorList>
    </citation>
    <scope>NUCLEOTIDE SEQUENCE</scope>
    <source>
        <strain evidence="4">SM1354</strain>
    </source>
</reference>
<dbReference type="SUPFAM" id="SSF55031">
    <property type="entry name" value="Bacterial exopeptidase dimerisation domain"/>
    <property type="match status" value="1"/>
</dbReference>
<keyword evidence="5" id="KW-1185">Reference proteome</keyword>
<accession>A0A937A8W6</accession>
<evidence type="ECO:0000256" key="2">
    <source>
        <dbReference type="PIRSR" id="PIRSR005962-1"/>
    </source>
</evidence>
<evidence type="ECO:0000313" key="4">
    <source>
        <dbReference type="EMBL" id="MBL0764400.1"/>
    </source>
</evidence>
<dbReference type="Gene3D" id="3.40.630.10">
    <property type="entry name" value="Zn peptidases"/>
    <property type="match status" value="1"/>
</dbReference>
<dbReference type="NCBIfam" id="TIGR01891">
    <property type="entry name" value="amidohydrolases"/>
    <property type="match status" value="1"/>
</dbReference>
<dbReference type="PANTHER" id="PTHR11014">
    <property type="entry name" value="PEPTIDASE M20 FAMILY MEMBER"/>
    <property type="match status" value="1"/>
</dbReference>
<evidence type="ECO:0000313" key="5">
    <source>
        <dbReference type="Proteomes" id="UP000642920"/>
    </source>
</evidence>
<dbReference type="PIRSF" id="PIRSF005962">
    <property type="entry name" value="Pept_M20D_amidohydro"/>
    <property type="match status" value="1"/>
</dbReference>
<dbReference type="SUPFAM" id="SSF53187">
    <property type="entry name" value="Zn-dependent exopeptidases"/>
    <property type="match status" value="1"/>
</dbReference>
<dbReference type="GO" id="GO:0016787">
    <property type="term" value="F:hydrolase activity"/>
    <property type="evidence" value="ECO:0007669"/>
    <property type="project" value="UniProtKB-KW"/>
</dbReference>
<dbReference type="AlphaFoldDB" id="A0A937A8W6"/>
<feature type="binding site" evidence="2">
    <location>
        <position position="160"/>
    </location>
    <ligand>
        <name>Mn(2+)</name>
        <dbReference type="ChEBI" id="CHEBI:29035"/>
        <label>2</label>
    </ligand>
</feature>
<feature type="binding site" evidence="2">
    <location>
        <position position="101"/>
    </location>
    <ligand>
        <name>Mn(2+)</name>
        <dbReference type="ChEBI" id="CHEBI:29035"/>
        <label>2</label>
    </ligand>
</feature>
<evidence type="ECO:0000259" key="3">
    <source>
        <dbReference type="Pfam" id="PF07687"/>
    </source>
</evidence>
<dbReference type="PANTHER" id="PTHR11014:SF169">
    <property type="entry name" value="CLAN MH, FAMILY M20, PEPTIDASE T-LIKE METALLOPEPTIDASE"/>
    <property type="match status" value="1"/>
</dbReference>
<keyword evidence="2" id="KW-0479">Metal-binding</keyword>
<evidence type="ECO:0000256" key="1">
    <source>
        <dbReference type="ARBA" id="ARBA00022801"/>
    </source>
</evidence>
<feature type="binding site" evidence="2">
    <location>
        <position position="354"/>
    </location>
    <ligand>
        <name>Mn(2+)</name>
        <dbReference type="ChEBI" id="CHEBI:29035"/>
        <label>2</label>
    </ligand>
</feature>
<dbReference type="Gene3D" id="3.30.70.360">
    <property type="match status" value="1"/>
</dbReference>
<dbReference type="Pfam" id="PF01546">
    <property type="entry name" value="Peptidase_M20"/>
    <property type="match status" value="1"/>
</dbReference>
<dbReference type="InterPro" id="IPR011650">
    <property type="entry name" value="Peptidase_M20_dimer"/>
</dbReference>
<dbReference type="EMBL" id="JAERQG010000001">
    <property type="protein sequence ID" value="MBL0764400.1"/>
    <property type="molecule type" value="Genomic_DNA"/>
</dbReference>
<feature type="binding site" evidence="2">
    <location>
        <position position="134"/>
    </location>
    <ligand>
        <name>Mn(2+)</name>
        <dbReference type="ChEBI" id="CHEBI:29035"/>
        <label>2</label>
    </ligand>
</feature>
<dbReference type="InterPro" id="IPR017439">
    <property type="entry name" value="Amidohydrolase"/>
</dbReference>
<sequence>MNHQIDIEELVSLRHTLHQNAELSNQEEKTAQIVKSYLEKFKPDKVYENIGGHGLIVEFKGSSHKILNIGFRADLDALPIDETIELEYGSKTENVAHKCGHDGHSTMVAGIAQFITQLKNRKNSIFLIFQPAEEIGEGAEAISSFLEEKNIQLDYLFGLHNLPGFEKGSIVTRKGTFAAASTGMVIKLKGQTSHAAEPENGVSPAIAFSNIIQGLTNLTEKSKFHHLVLSTVIHAKMGEIAFGTSPGYAEIRATLRAYKDEELDKLITLAEELVIKESEEHGLIYKLEYTESFPTTENSEDILKLLKDTAGEQSLNFKEKEEPFKWSEDFGHYKRITKSGFFGLGAGTDCPMLHNDTYDFPDEIIADGIRMYTGLIQFFEANG</sequence>
<feature type="binding site" evidence="2">
    <location>
        <position position="99"/>
    </location>
    <ligand>
        <name>Mn(2+)</name>
        <dbReference type="ChEBI" id="CHEBI:29035"/>
        <label>2</label>
    </ligand>
</feature>
<protein>
    <submittedName>
        <fullName evidence="4">Amidohydrolase</fullName>
    </submittedName>
</protein>
<organism evidence="4 5">
    <name type="scientific">Marivirga atlantica</name>
    <dbReference type="NCBI Taxonomy" id="1548457"/>
    <lineage>
        <taxon>Bacteria</taxon>
        <taxon>Pseudomonadati</taxon>
        <taxon>Bacteroidota</taxon>
        <taxon>Cytophagia</taxon>
        <taxon>Cytophagales</taxon>
        <taxon>Marivirgaceae</taxon>
        <taxon>Marivirga</taxon>
    </lineage>
</organism>
<proteinExistence type="predicted"/>
<dbReference type="RefSeq" id="WP_201917933.1">
    <property type="nucleotide sequence ID" value="NZ_JAERQG010000001.1"/>
</dbReference>
<comment type="caution">
    <text evidence="4">The sequence shown here is derived from an EMBL/GenBank/DDBJ whole genome shotgun (WGS) entry which is preliminary data.</text>
</comment>
<dbReference type="InterPro" id="IPR036264">
    <property type="entry name" value="Bact_exopeptidase_dim_dom"/>
</dbReference>
<dbReference type="InterPro" id="IPR002933">
    <property type="entry name" value="Peptidase_M20"/>
</dbReference>
<keyword evidence="1" id="KW-0378">Hydrolase</keyword>
<dbReference type="Proteomes" id="UP000642920">
    <property type="component" value="Unassembled WGS sequence"/>
</dbReference>
<gene>
    <name evidence="4" type="ORF">JKP34_03990</name>
</gene>
<dbReference type="Pfam" id="PF07687">
    <property type="entry name" value="M20_dimer"/>
    <property type="match status" value="1"/>
</dbReference>
<feature type="domain" description="Peptidase M20 dimerisation" evidence="3">
    <location>
        <begin position="182"/>
        <end position="280"/>
    </location>
</feature>
<keyword evidence="2" id="KW-0464">Manganese</keyword>
<comment type="cofactor">
    <cofactor evidence="2">
        <name>Mn(2+)</name>
        <dbReference type="ChEBI" id="CHEBI:29035"/>
    </cofactor>
    <text evidence="2">The Mn(2+) ion enhances activity.</text>
</comment>